<reference evidence="2 3" key="1">
    <citation type="submission" date="2016-08" db="EMBL/GenBank/DDBJ databases">
        <authorList>
            <person name="Seilhamer J.J."/>
        </authorList>
    </citation>
    <scope>NUCLEOTIDE SEQUENCE [LARGE SCALE GENOMIC DNA]</scope>
    <source>
        <strain evidence="2">Buetzberg</strain>
    </source>
</reference>
<evidence type="ECO:0000259" key="1">
    <source>
        <dbReference type="Pfam" id="PF07812"/>
    </source>
</evidence>
<dbReference type="NCBIfam" id="NF033432">
    <property type="entry name" value="ThioGly_TfuA_rel"/>
    <property type="match status" value="1"/>
</dbReference>
<dbReference type="AlphaFoldDB" id="A0A1D3L0C3"/>
<dbReference type="EMBL" id="LT607756">
    <property type="protein sequence ID" value="SCG84998.1"/>
    <property type="molecule type" value="Genomic_DNA"/>
</dbReference>
<dbReference type="InterPro" id="IPR012924">
    <property type="entry name" value="TfuA_core"/>
</dbReference>
<accession>A0A1D3L0C3</accession>
<keyword evidence="3" id="KW-1185">Reference proteome</keyword>
<dbReference type="Proteomes" id="UP000094707">
    <property type="component" value="Chromosome I"/>
</dbReference>
<proteinExistence type="predicted"/>
<dbReference type="PATRIC" id="fig|129848.4.peg.421"/>
<dbReference type="KEGG" id="mcub:MCBB_0419"/>
<dbReference type="GeneID" id="30411279"/>
<organism evidence="2 3">
    <name type="scientific">Methanobacterium congolense</name>
    <dbReference type="NCBI Taxonomy" id="118062"/>
    <lineage>
        <taxon>Archaea</taxon>
        <taxon>Methanobacteriati</taxon>
        <taxon>Methanobacteriota</taxon>
        <taxon>Methanomada group</taxon>
        <taxon>Methanobacteria</taxon>
        <taxon>Methanobacteriales</taxon>
        <taxon>Methanobacteriaceae</taxon>
        <taxon>Methanobacterium</taxon>
    </lineage>
</organism>
<dbReference type="STRING" id="118062.MCBB_0419"/>
<evidence type="ECO:0000313" key="3">
    <source>
        <dbReference type="Proteomes" id="UP000094707"/>
    </source>
</evidence>
<gene>
    <name evidence="2" type="ORF">MCBB_0419</name>
</gene>
<dbReference type="Pfam" id="PF07812">
    <property type="entry name" value="TfuA"/>
    <property type="match status" value="1"/>
</dbReference>
<feature type="domain" description="TfuA-like core" evidence="1">
    <location>
        <begin position="57"/>
        <end position="174"/>
    </location>
</feature>
<name>A0A1D3L0C3_9EURY</name>
<evidence type="ECO:0000313" key="2">
    <source>
        <dbReference type="EMBL" id="SCG84998.1"/>
    </source>
</evidence>
<sequence length="219" mass="24790">MDKNITRTDKRIIVFTGPSIHPKDAVKILKADYRPPVGRDDVIKALQDKPDVIAIIDGVFHQKPAVSHKEILRALKEGVRVVGGASMGALRASELDDFGMVGVGRVYSYYKNGLIEADDDVAVVFNPETLEQLSEALVTMGYNFRLAVNEDLIDEEDFKSLVQTAKSIYYPKRTYRKVLKDAKIDEDKKEELERFLDERGIDLKMEDAVEVLKYVKENL</sequence>
<dbReference type="RefSeq" id="WP_231916389.1">
    <property type="nucleotide sequence ID" value="NZ_LT607756.1"/>
</dbReference>
<protein>
    <submittedName>
        <fullName evidence="2">TfuA-like core domain-containing protein</fullName>
    </submittedName>
</protein>